<protein>
    <submittedName>
        <fullName evidence="2">Uncharacterized protein</fullName>
    </submittedName>
</protein>
<organism evidence="2 3">
    <name type="scientific">Pedobacter hartonius</name>
    <dbReference type="NCBI Taxonomy" id="425514"/>
    <lineage>
        <taxon>Bacteria</taxon>
        <taxon>Pseudomonadati</taxon>
        <taxon>Bacteroidota</taxon>
        <taxon>Sphingobacteriia</taxon>
        <taxon>Sphingobacteriales</taxon>
        <taxon>Sphingobacteriaceae</taxon>
        <taxon>Pedobacter</taxon>
    </lineage>
</organism>
<evidence type="ECO:0000313" key="2">
    <source>
        <dbReference type="EMBL" id="SEA80270.1"/>
    </source>
</evidence>
<proteinExistence type="predicted"/>
<dbReference type="STRING" id="425514.SAMN05443550_105256"/>
<sequence length="86" mass="9384">MLWLSLFLKIFCYLGLMNAIKTAAIKGTGGATGGKGAVVSGVFELKYTYYCGRYSGEMVPEQQPGHIFESWFGGSKEFKQNGGFVL</sequence>
<accession>A0A1H4E6V3</accession>
<reference evidence="2 3" key="1">
    <citation type="submission" date="2016-10" db="EMBL/GenBank/DDBJ databases">
        <authorList>
            <person name="de Groot N.N."/>
        </authorList>
    </citation>
    <scope>NUCLEOTIDE SEQUENCE [LARGE SCALE GENOMIC DNA]</scope>
    <source>
        <strain evidence="2 3">DSM 19033</strain>
    </source>
</reference>
<keyword evidence="1" id="KW-0732">Signal</keyword>
<name>A0A1H4E6V3_9SPHI</name>
<keyword evidence="3" id="KW-1185">Reference proteome</keyword>
<dbReference type="Proteomes" id="UP000198850">
    <property type="component" value="Unassembled WGS sequence"/>
</dbReference>
<dbReference type="EMBL" id="FNRA01000005">
    <property type="protein sequence ID" value="SEA80270.1"/>
    <property type="molecule type" value="Genomic_DNA"/>
</dbReference>
<evidence type="ECO:0000313" key="3">
    <source>
        <dbReference type="Proteomes" id="UP000198850"/>
    </source>
</evidence>
<gene>
    <name evidence="2" type="ORF">SAMN05443550_105256</name>
</gene>
<feature type="chain" id="PRO_5011759711" evidence="1">
    <location>
        <begin position="24"/>
        <end position="86"/>
    </location>
</feature>
<dbReference type="AlphaFoldDB" id="A0A1H4E6V3"/>
<feature type="signal peptide" evidence="1">
    <location>
        <begin position="1"/>
        <end position="23"/>
    </location>
</feature>
<evidence type="ECO:0000256" key="1">
    <source>
        <dbReference type="SAM" id="SignalP"/>
    </source>
</evidence>